<feature type="compositionally biased region" description="Basic and acidic residues" evidence="1">
    <location>
        <begin position="1"/>
        <end position="33"/>
    </location>
</feature>
<gene>
    <name evidence="2" type="ORF">SO802_024771</name>
</gene>
<evidence type="ECO:0000313" key="2">
    <source>
        <dbReference type="EMBL" id="KAK9995068.1"/>
    </source>
</evidence>
<dbReference type="AlphaFoldDB" id="A0AAW2CBL1"/>
<evidence type="ECO:0000313" key="3">
    <source>
        <dbReference type="Proteomes" id="UP001459277"/>
    </source>
</evidence>
<protein>
    <submittedName>
        <fullName evidence="2">Uncharacterized protein</fullName>
    </submittedName>
</protein>
<comment type="caution">
    <text evidence="2">The sequence shown here is derived from an EMBL/GenBank/DDBJ whole genome shotgun (WGS) entry which is preliminary data.</text>
</comment>
<dbReference type="EMBL" id="JAZDWU010000008">
    <property type="protein sequence ID" value="KAK9995068.1"/>
    <property type="molecule type" value="Genomic_DNA"/>
</dbReference>
<feature type="region of interest" description="Disordered" evidence="1">
    <location>
        <begin position="1"/>
        <end position="45"/>
    </location>
</feature>
<keyword evidence="3" id="KW-1185">Reference proteome</keyword>
<accession>A0AAW2CBL1</accession>
<reference evidence="2 3" key="1">
    <citation type="submission" date="2024-01" db="EMBL/GenBank/DDBJ databases">
        <title>A telomere-to-telomere, gap-free genome of sweet tea (Lithocarpus litseifolius).</title>
        <authorList>
            <person name="Zhou J."/>
        </authorList>
    </citation>
    <scope>NUCLEOTIDE SEQUENCE [LARGE SCALE GENOMIC DNA]</scope>
    <source>
        <strain evidence="2">Zhou-2022a</strain>
        <tissue evidence="2">Leaf</tissue>
    </source>
</reference>
<proteinExistence type="predicted"/>
<feature type="region of interest" description="Disordered" evidence="1">
    <location>
        <begin position="79"/>
        <end position="102"/>
    </location>
</feature>
<dbReference type="Proteomes" id="UP001459277">
    <property type="component" value="Unassembled WGS sequence"/>
</dbReference>
<evidence type="ECO:0000256" key="1">
    <source>
        <dbReference type="SAM" id="MobiDB-lite"/>
    </source>
</evidence>
<sequence>MWVAKDTEDLNRTMSERSGGRLRSQEERAREDYDGAGSSNDKPYPKRIARLLEIMAHGNSDCEESKYANSESLPTLLTTPPCPHFRNPQAQPHFVSMAGSSK</sequence>
<name>A0AAW2CBL1_9ROSI</name>
<organism evidence="2 3">
    <name type="scientific">Lithocarpus litseifolius</name>
    <dbReference type="NCBI Taxonomy" id="425828"/>
    <lineage>
        <taxon>Eukaryota</taxon>
        <taxon>Viridiplantae</taxon>
        <taxon>Streptophyta</taxon>
        <taxon>Embryophyta</taxon>
        <taxon>Tracheophyta</taxon>
        <taxon>Spermatophyta</taxon>
        <taxon>Magnoliopsida</taxon>
        <taxon>eudicotyledons</taxon>
        <taxon>Gunneridae</taxon>
        <taxon>Pentapetalae</taxon>
        <taxon>rosids</taxon>
        <taxon>fabids</taxon>
        <taxon>Fagales</taxon>
        <taxon>Fagaceae</taxon>
        <taxon>Lithocarpus</taxon>
    </lineage>
</organism>